<dbReference type="AlphaFoldDB" id="A0A494UTY3"/>
<dbReference type="Proteomes" id="UP000282170">
    <property type="component" value="Chromosome"/>
</dbReference>
<evidence type="ECO:0000313" key="4">
    <source>
        <dbReference type="Proteomes" id="UP000282170"/>
    </source>
</evidence>
<dbReference type="InterPro" id="IPR036396">
    <property type="entry name" value="Cyt_P450_sf"/>
</dbReference>
<dbReference type="Pfam" id="PF00067">
    <property type="entry name" value="p450"/>
    <property type="match status" value="1"/>
</dbReference>
<evidence type="ECO:0000313" key="3">
    <source>
        <dbReference type="EMBL" id="AYL38000.1"/>
    </source>
</evidence>
<dbReference type="SUPFAM" id="SSF48264">
    <property type="entry name" value="Cytochrome P450"/>
    <property type="match status" value="1"/>
</dbReference>
<comment type="similarity">
    <text evidence="1 2">Belongs to the cytochrome P450 family.</text>
</comment>
<sequence length="392" mass="43292">MTRQPPDLFAPGLFEGTGFYDVFAWYREHDPVSWQHPAGEPDGFWSVTRYRDTVSVHRDSTRMSSTKGMRLGSTERAVRAVANKMLIVADPPDHTRMKRVLSRPFSHEVLAAAETHVEKVVGDVVAAAVREPVPDLIGHLARIPTDVICAIMELPRGDWEWIGKKTTEAFESPSEVTRITANSEIFKYFYDLVRENRDTGANGFVGGLTRRAGEGAGPTDEELVFNFAGILAGGNETTRYTLASLTHQLAEHPDQWLRIARGEVDPADATEEALRWSVPGMHVMRTATEALRVGDAEIAPGERVVTWIGSANRDPEVFDDPDVFDVGRTGNRHVSFGAGRHVCLGSRLARLEITAYLRALRGMVGSIELTGPPRYNGSNFTWGLNELPAVLS</sequence>
<reference evidence="3 4" key="1">
    <citation type="submission" date="2017-09" db="EMBL/GenBank/DDBJ databases">
        <authorList>
            <person name="Zhang H."/>
            <person name="Hu S."/>
            <person name="Xu J."/>
            <person name="He Z."/>
        </authorList>
    </citation>
    <scope>NUCLEOTIDE SEQUENCE [LARGE SCALE GENOMIC DNA]</scope>
    <source>
        <strain evidence="3 4">TXX3120</strain>
    </source>
</reference>
<dbReference type="GeneID" id="93885698"/>
<dbReference type="PANTHER" id="PTHR46696">
    <property type="entry name" value="P450, PUTATIVE (EUROFUNG)-RELATED"/>
    <property type="match status" value="1"/>
</dbReference>
<keyword evidence="4" id="KW-1185">Reference proteome</keyword>
<protein>
    <submittedName>
        <fullName evidence="3">Cytochrome</fullName>
    </submittedName>
</protein>
<dbReference type="GO" id="GO:0005506">
    <property type="term" value="F:iron ion binding"/>
    <property type="evidence" value="ECO:0007669"/>
    <property type="project" value="InterPro"/>
</dbReference>
<accession>A0A494UTY3</accession>
<evidence type="ECO:0000256" key="1">
    <source>
        <dbReference type="ARBA" id="ARBA00010617"/>
    </source>
</evidence>
<dbReference type="PROSITE" id="PS00086">
    <property type="entry name" value="CYTOCHROME_P450"/>
    <property type="match status" value="1"/>
</dbReference>
<keyword evidence="2" id="KW-0560">Oxidoreductase</keyword>
<dbReference type="InterPro" id="IPR017972">
    <property type="entry name" value="Cyt_P450_CS"/>
</dbReference>
<name>A0A494UTY3_9ACTN</name>
<dbReference type="PANTHER" id="PTHR46696:SF1">
    <property type="entry name" value="CYTOCHROME P450 YJIB-RELATED"/>
    <property type="match status" value="1"/>
</dbReference>
<evidence type="ECO:0000256" key="2">
    <source>
        <dbReference type="RuleBase" id="RU000461"/>
    </source>
</evidence>
<dbReference type="PRINTS" id="PR00359">
    <property type="entry name" value="BP450"/>
</dbReference>
<keyword evidence="2" id="KW-0479">Metal-binding</keyword>
<gene>
    <name evidence="3" type="ORF">CNQ36_22905</name>
</gene>
<keyword evidence="2" id="KW-0503">Monooxygenase</keyword>
<dbReference type="GO" id="GO:0016705">
    <property type="term" value="F:oxidoreductase activity, acting on paired donors, with incorporation or reduction of molecular oxygen"/>
    <property type="evidence" value="ECO:0007669"/>
    <property type="project" value="InterPro"/>
</dbReference>
<dbReference type="KEGG" id="sfug:CNQ36_22905"/>
<keyword evidence="2" id="KW-0349">Heme</keyword>
<dbReference type="InterPro" id="IPR001128">
    <property type="entry name" value="Cyt_P450"/>
</dbReference>
<dbReference type="InterPro" id="IPR002397">
    <property type="entry name" value="Cyt_P450_B"/>
</dbReference>
<dbReference type="GO" id="GO:0020037">
    <property type="term" value="F:heme binding"/>
    <property type="evidence" value="ECO:0007669"/>
    <property type="project" value="InterPro"/>
</dbReference>
<organism evidence="3 4">
    <name type="scientific">Streptomyces fungicidicus</name>
    <dbReference type="NCBI Taxonomy" id="68203"/>
    <lineage>
        <taxon>Bacteria</taxon>
        <taxon>Bacillati</taxon>
        <taxon>Actinomycetota</taxon>
        <taxon>Actinomycetes</taxon>
        <taxon>Kitasatosporales</taxon>
        <taxon>Streptomycetaceae</taxon>
        <taxon>Streptomyces</taxon>
    </lineage>
</organism>
<dbReference type="Gene3D" id="1.10.630.10">
    <property type="entry name" value="Cytochrome P450"/>
    <property type="match status" value="1"/>
</dbReference>
<dbReference type="RefSeq" id="WP_121547381.1">
    <property type="nucleotide sequence ID" value="NZ_CP023407.1"/>
</dbReference>
<keyword evidence="2" id="KW-0408">Iron</keyword>
<dbReference type="EMBL" id="CP023407">
    <property type="protein sequence ID" value="AYL38000.1"/>
    <property type="molecule type" value="Genomic_DNA"/>
</dbReference>
<dbReference type="GO" id="GO:0004497">
    <property type="term" value="F:monooxygenase activity"/>
    <property type="evidence" value="ECO:0007669"/>
    <property type="project" value="UniProtKB-KW"/>
</dbReference>
<proteinExistence type="inferred from homology"/>